<dbReference type="Pfam" id="PF01016">
    <property type="entry name" value="Ribosomal_L27"/>
    <property type="match status" value="1"/>
</dbReference>
<reference evidence="7 8" key="1">
    <citation type="submission" date="2018-04" db="EMBL/GenBank/DDBJ databases">
        <title>Complete genome sequence of Hydrogenophilus thermoluteolus TH-1.</title>
        <authorList>
            <person name="Arai H."/>
        </authorList>
    </citation>
    <scope>NUCLEOTIDE SEQUENCE [LARGE SCALE GENOMIC DNA]</scope>
    <source>
        <strain evidence="7 8">TH-1</strain>
    </source>
</reference>
<dbReference type="SUPFAM" id="SSF110324">
    <property type="entry name" value="Ribosomal L27 protein-like"/>
    <property type="match status" value="1"/>
</dbReference>
<dbReference type="EMBL" id="AP018558">
    <property type="protein sequence ID" value="BBD76873.1"/>
    <property type="molecule type" value="Genomic_DNA"/>
</dbReference>
<dbReference type="GO" id="GO:0006412">
    <property type="term" value="P:translation"/>
    <property type="evidence" value="ECO:0007669"/>
    <property type="project" value="UniProtKB-UniRule"/>
</dbReference>
<evidence type="ECO:0000256" key="2">
    <source>
        <dbReference type="ARBA" id="ARBA00022980"/>
    </source>
</evidence>
<accession>A0A2Z6DWP6</accession>
<gene>
    <name evidence="5 7" type="primary">rpmA</name>
    <name evidence="7" type="ORF">HPTL_0605</name>
</gene>
<evidence type="ECO:0000256" key="5">
    <source>
        <dbReference type="HAMAP-Rule" id="MF_00539"/>
    </source>
</evidence>
<evidence type="ECO:0000256" key="6">
    <source>
        <dbReference type="SAM" id="MobiDB-lite"/>
    </source>
</evidence>
<keyword evidence="2 5" id="KW-0689">Ribosomal protein</keyword>
<dbReference type="InterPro" id="IPR001684">
    <property type="entry name" value="Ribosomal_bL27"/>
</dbReference>
<dbReference type="AlphaFoldDB" id="A0A2Z6DWP6"/>
<dbReference type="InterPro" id="IPR018261">
    <property type="entry name" value="Ribosomal_bL27_CS"/>
</dbReference>
<dbReference type="FunFam" id="2.40.50.100:FF:000001">
    <property type="entry name" value="50S ribosomal protein L27"/>
    <property type="match status" value="1"/>
</dbReference>
<dbReference type="Proteomes" id="UP000262004">
    <property type="component" value="Chromosome"/>
</dbReference>
<evidence type="ECO:0000313" key="8">
    <source>
        <dbReference type="Proteomes" id="UP000262004"/>
    </source>
</evidence>
<organism evidence="7 8">
    <name type="scientific">Hydrogenophilus thermoluteolus</name>
    <name type="common">Pseudomonas hydrogenothermophila</name>
    <dbReference type="NCBI Taxonomy" id="297"/>
    <lineage>
        <taxon>Bacteria</taxon>
        <taxon>Pseudomonadati</taxon>
        <taxon>Pseudomonadota</taxon>
        <taxon>Hydrogenophilia</taxon>
        <taxon>Hydrogenophilales</taxon>
        <taxon>Hydrogenophilaceae</taxon>
        <taxon>Hydrogenophilus</taxon>
    </lineage>
</organism>
<dbReference type="NCBIfam" id="TIGR00062">
    <property type="entry name" value="L27"/>
    <property type="match status" value="1"/>
</dbReference>
<dbReference type="PROSITE" id="PS00831">
    <property type="entry name" value="RIBOSOMAL_L27"/>
    <property type="match status" value="1"/>
</dbReference>
<evidence type="ECO:0000256" key="1">
    <source>
        <dbReference type="ARBA" id="ARBA00010797"/>
    </source>
</evidence>
<dbReference type="HAMAP" id="MF_00539">
    <property type="entry name" value="Ribosomal_bL27"/>
    <property type="match status" value="1"/>
</dbReference>
<dbReference type="PRINTS" id="PR00063">
    <property type="entry name" value="RIBOSOMALL27"/>
</dbReference>
<dbReference type="GO" id="GO:0043022">
    <property type="term" value="F:ribosome binding"/>
    <property type="evidence" value="ECO:0007669"/>
    <property type="project" value="UniProtKB-ARBA"/>
</dbReference>
<dbReference type="GO" id="GO:0003735">
    <property type="term" value="F:structural constituent of ribosome"/>
    <property type="evidence" value="ECO:0007669"/>
    <property type="project" value="InterPro"/>
</dbReference>
<dbReference type="RefSeq" id="WP_119334675.1">
    <property type="nucleotide sequence ID" value="NZ_AP018558.1"/>
</dbReference>
<feature type="region of interest" description="Disordered" evidence="6">
    <location>
        <begin position="1"/>
        <end position="23"/>
    </location>
</feature>
<comment type="similarity">
    <text evidence="1 5">Belongs to the bacterial ribosomal protein bL27 family.</text>
</comment>
<dbReference type="PANTHER" id="PTHR15893">
    <property type="entry name" value="RIBOSOMAL PROTEIN L27"/>
    <property type="match status" value="1"/>
</dbReference>
<dbReference type="PANTHER" id="PTHR15893:SF0">
    <property type="entry name" value="LARGE RIBOSOMAL SUBUNIT PROTEIN BL27M"/>
    <property type="match status" value="1"/>
</dbReference>
<evidence type="ECO:0000256" key="3">
    <source>
        <dbReference type="ARBA" id="ARBA00023274"/>
    </source>
</evidence>
<evidence type="ECO:0000313" key="7">
    <source>
        <dbReference type="EMBL" id="BBD76873.1"/>
    </source>
</evidence>
<name>A0A2Z6DWP6_HYDTE</name>
<proteinExistence type="inferred from homology"/>
<dbReference type="KEGG" id="htl:HPTL_0605"/>
<evidence type="ECO:0000256" key="4">
    <source>
        <dbReference type="ARBA" id="ARBA00035175"/>
    </source>
</evidence>
<keyword evidence="3 5" id="KW-0687">Ribonucleoprotein</keyword>
<keyword evidence="8" id="KW-1185">Reference proteome</keyword>
<dbReference type="GO" id="GO:0022625">
    <property type="term" value="C:cytosolic large ribosomal subunit"/>
    <property type="evidence" value="ECO:0007669"/>
    <property type="project" value="TreeGrafter"/>
</dbReference>
<dbReference type="GO" id="GO:1902626">
    <property type="term" value="P:assembly of large subunit precursor of preribosome"/>
    <property type="evidence" value="ECO:0007669"/>
    <property type="project" value="UniProtKB-ARBA"/>
</dbReference>
<dbReference type="OrthoDB" id="5295639at2"/>
<protein>
    <recommendedName>
        <fullName evidence="4 5">Large ribosomal subunit protein bL27</fullName>
    </recommendedName>
</protein>
<dbReference type="Gene3D" id="2.40.50.100">
    <property type="match status" value="1"/>
</dbReference>
<sequence length="89" mass="9817">MAHKKAGGSSRNGRDSESKRLGVKRYGGQFVRAGNIIVRQRGTQFHPGENVGCGKDYTLFALTDGVVEFVVKGPKQRRFVNIRPVQDNA</sequence>